<sequence length="381" mass="44975">MYGLYLEYCEQNNIQPATESIYGIIFNTEFNFSFFIPKKDLYDICNKYDGGTAEERTEMEEEYQLHRKNKHIGRDLKNADKQTAKQNREFCAAVFDLEQILPLPKSNVGMAYYKLKLSTYNFTIFKLANSEGHCYMWYESVGKRGSSEIGSCLMRFIDLKVHEDTREFSFYSDNCAGQNRNKYIFSTYSLLAQKHNIVIRHTFLEKGHTQTEGDSMHSVIERASKLIPLFTPDQWYTLVRRAKRSKPYVVTEMDKENFFDLKALAKDTILNWDRDVENEKVSINKIRILEGTLKFPNKFLFKYDYNEPFRTIDLLTKGRRTIDLDLKNIQLKQCYKGAISISKKKYDHLQFLCDKGTIPTRYRSFYKNLQYSNVSREDDSE</sequence>
<dbReference type="Proteomes" id="UP001152888">
    <property type="component" value="Unassembled WGS sequence"/>
</dbReference>
<name>A0A9P0K0A6_ACAOB</name>
<comment type="caution">
    <text evidence="2">The sequence shown here is derived from an EMBL/GenBank/DDBJ whole genome shotgun (WGS) entry which is preliminary data.</text>
</comment>
<dbReference type="EMBL" id="CAKOFQ010006717">
    <property type="protein sequence ID" value="CAH1964654.1"/>
    <property type="molecule type" value="Genomic_DNA"/>
</dbReference>
<organism evidence="2 3">
    <name type="scientific">Acanthoscelides obtectus</name>
    <name type="common">Bean weevil</name>
    <name type="synonym">Bruchus obtectus</name>
    <dbReference type="NCBI Taxonomy" id="200917"/>
    <lineage>
        <taxon>Eukaryota</taxon>
        <taxon>Metazoa</taxon>
        <taxon>Ecdysozoa</taxon>
        <taxon>Arthropoda</taxon>
        <taxon>Hexapoda</taxon>
        <taxon>Insecta</taxon>
        <taxon>Pterygota</taxon>
        <taxon>Neoptera</taxon>
        <taxon>Endopterygota</taxon>
        <taxon>Coleoptera</taxon>
        <taxon>Polyphaga</taxon>
        <taxon>Cucujiformia</taxon>
        <taxon>Chrysomeloidea</taxon>
        <taxon>Chrysomelidae</taxon>
        <taxon>Bruchinae</taxon>
        <taxon>Bruchini</taxon>
        <taxon>Acanthoscelides</taxon>
    </lineage>
</organism>
<protein>
    <recommendedName>
        <fullName evidence="1">DUF7869 domain-containing protein</fullName>
    </recommendedName>
</protein>
<dbReference type="InterPro" id="IPR057191">
    <property type="entry name" value="DUF7869"/>
</dbReference>
<dbReference type="OrthoDB" id="6760765at2759"/>
<feature type="domain" description="DUF7869" evidence="1">
    <location>
        <begin position="133"/>
        <end position="271"/>
    </location>
</feature>
<dbReference type="PANTHER" id="PTHR10773:SF19">
    <property type="match status" value="1"/>
</dbReference>
<accession>A0A9P0K0A6</accession>
<evidence type="ECO:0000313" key="2">
    <source>
        <dbReference type="EMBL" id="CAH1964654.1"/>
    </source>
</evidence>
<keyword evidence="3" id="KW-1185">Reference proteome</keyword>
<evidence type="ECO:0000259" key="1">
    <source>
        <dbReference type="Pfam" id="PF25273"/>
    </source>
</evidence>
<dbReference type="Pfam" id="PF25273">
    <property type="entry name" value="DUF7869"/>
    <property type="match status" value="1"/>
</dbReference>
<proteinExistence type="predicted"/>
<dbReference type="AlphaFoldDB" id="A0A9P0K0A6"/>
<evidence type="ECO:0000313" key="3">
    <source>
        <dbReference type="Proteomes" id="UP001152888"/>
    </source>
</evidence>
<reference evidence="2" key="1">
    <citation type="submission" date="2022-03" db="EMBL/GenBank/DDBJ databases">
        <authorList>
            <person name="Sayadi A."/>
        </authorList>
    </citation>
    <scope>NUCLEOTIDE SEQUENCE</scope>
</reference>
<gene>
    <name evidence="2" type="ORF">ACAOBT_LOCUS5931</name>
</gene>
<dbReference type="PANTHER" id="PTHR10773">
    <property type="entry name" value="DNA-DIRECTED RNA POLYMERASES I, II, AND III SUBUNIT RPABC2"/>
    <property type="match status" value="1"/>
</dbReference>